<dbReference type="OrthoDB" id="213402at2"/>
<dbReference type="InterPro" id="IPR002645">
    <property type="entry name" value="STAS_dom"/>
</dbReference>
<proteinExistence type="predicted"/>
<dbReference type="InterPro" id="IPR036513">
    <property type="entry name" value="STAS_dom_sf"/>
</dbReference>
<dbReference type="EMBL" id="SIHI01000001">
    <property type="protein sequence ID" value="TWT56853.1"/>
    <property type="molecule type" value="Genomic_DNA"/>
</dbReference>
<keyword evidence="3" id="KW-1185">Reference proteome</keyword>
<evidence type="ECO:0000313" key="3">
    <source>
        <dbReference type="Proteomes" id="UP000317243"/>
    </source>
</evidence>
<protein>
    <recommendedName>
        <fullName evidence="1">STAS domain-containing protein</fullName>
    </recommendedName>
</protein>
<feature type="domain" description="STAS" evidence="1">
    <location>
        <begin position="27"/>
        <end position="115"/>
    </location>
</feature>
<gene>
    <name evidence="2" type="ORF">KOR42_02080</name>
</gene>
<name>A0A5C5X3Q5_9PLAN</name>
<dbReference type="Gene3D" id="3.30.750.24">
    <property type="entry name" value="STAS domain"/>
    <property type="match status" value="1"/>
</dbReference>
<organism evidence="2 3">
    <name type="scientific">Thalassoglobus neptunius</name>
    <dbReference type="NCBI Taxonomy" id="1938619"/>
    <lineage>
        <taxon>Bacteria</taxon>
        <taxon>Pseudomonadati</taxon>
        <taxon>Planctomycetota</taxon>
        <taxon>Planctomycetia</taxon>
        <taxon>Planctomycetales</taxon>
        <taxon>Planctomycetaceae</taxon>
        <taxon>Thalassoglobus</taxon>
    </lineage>
</organism>
<dbReference type="SUPFAM" id="SSF52091">
    <property type="entry name" value="SpoIIaa-like"/>
    <property type="match status" value="1"/>
</dbReference>
<comment type="caution">
    <text evidence="2">The sequence shown here is derived from an EMBL/GenBank/DDBJ whole genome shotgun (WGS) entry which is preliminary data.</text>
</comment>
<dbReference type="Pfam" id="PF01740">
    <property type="entry name" value="STAS"/>
    <property type="match status" value="1"/>
</dbReference>
<evidence type="ECO:0000313" key="2">
    <source>
        <dbReference type="EMBL" id="TWT56853.1"/>
    </source>
</evidence>
<sequence length="115" mass="12522">MNEETAILEVYSVGPTTVVGFGGRDVLDTVNVAVCRDEILKLIENVNCEVLAFDLTGVKLLPSGLLGLLASIMKQNVAVHLYNPSPDISEVLETTKLNTIMEVYFVDVPILENES</sequence>
<reference evidence="2 3" key="1">
    <citation type="submission" date="2019-02" db="EMBL/GenBank/DDBJ databases">
        <title>Deep-cultivation of Planctomycetes and their phenomic and genomic characterization uncovers novel biology.</title>
        <authorList>
            <person name="Wiegand S."/>
            <person name="Jogler M."/>
            <person name="Boedeker C."/>
            <person name="Pinto D."/>
            <person name="Vollmers J."/>
            <person name="Rivas-Marin E."/>
            <person name="Kohn T."/>
            <person name="Peeters S.H."/>
            <person name="Heuer A."/>
            <person name="Rast P."/>
            <person name="Oberbeckmann S."/>
            <person name="Bunk B."/>
            <person name="Jeske O."/>
            <person name="Meyerdierks A."/>
            <person name="Storesund J.E."/>
            <person name="Kallscheuer N."/>
            <person name="Luecker S."/>
            <person name="Lage O.M."/>
            <person name="Pohl T."/>
            <person name="Merkel B.J."/>
            <person name="Hornburger P."/>
            <person name="Mueller R.-W."/>
            <person name="Bruemmer F."/>
            <person name="Labrenz M."/>
            <person name="Spormann A.M."/>
            <person name="Op Den Camp H."/>
            <person name="Overmann J."/>
            <person name="Amann R."/>
            <person name="Jetten M.S.M."/>
            <person name="Mascher T."/>
            <person name="Medema M.H."/>
            <person name="Devos D.P."/>
            <person name="Kaster A.-K."/>
            <person name="Ovreas L."/>
            <person name="Rohde M."/>
            <person name="Galperin M.Y."/>
            <person name="Jogler C."/>
        </authorList>
    </citation>
    <scope>NUCLEOTIDE SEQUENCE [LARGE SCALE GENOMIC DNA]</scope>
    <source>
        <strain evidence="2 3">KOR42</strain>
    </source>
</reference>
<accession>A0A5C5X3Q5</accession>
<dbReference type="PROSITE" id="PS50801">
    <property type="entry name" value="STAS"/>
    <property type="match status" value="1"/>
</dbReference>
<dbReference type="AlphaFoldDB" id="A0A5C5X3Q5"/>
<evidence type="ECO:0000259" key="1">
    <source>
        <dbReference type="PROSITE" id="PS50801"/>
    </source>
</evidence>
<dbReference type="Proteomes" id="UP000317243">
    <property type="component" value="Unassembled WGS sequence"/>
</dbReference>
<dbReference type="RefSeq" id="WP_146506763.1">
    <property type="nucleotide sequence ID" value="NZ_SIHI01000001.1"/>
</dbReference>